<protein>
    <recommendedName>
        <fullName evidence="4">ECF transporter S component</fullName>
    </recommendedName>
</protein>
<proteinExistence type="predicted"/>
<accession>A0ABM9W7C1</accession>
<comment type="caution">
    <text evidence="2">The sequence shown here is derived from an EMBL/GenBank/DDBJ whole genome shotgun (WGS) entry which is preliminary data.</text>
</comment>
<evidence type="ECO:0008006" key="4">
    <source>
        <dbReference type="Google" id="ProtNLM"/>
    </source>
</evidence>
<feature type="transmembrane region" description="Helical" evidence="1">
    <location>
        <begin position="6"/>
        <end position="27"/>
    </location>
</feature>
<keyword evidence="1" id="KW-0472">Membrane</keyword>
<keyword evidence="1" id="KW-0812">Transmembrane</keyword>
<dbReference type="Proteomes" id="UP000245702">
    <property type="component" value="Unassembled WGS sequence"/>
</dbReference>
<keyword evidence="1" id="KW-1133">Transmembrane helix</keyword>
<keyword evidence="3" id="KW-1185">Reference proteome</keyword>
<evidence type="ECO:0000256" key="1">
    <source>
        <dbReference type="SAM" id="Phobius"/>
    </source>
</evidence>
<dbReference type="EMBL" id="FCOW01000027">
    <property type="protein sequence ID" value="CVK21048.1"/>
    <property type="molecule type" value="Genomic_DNA"/>
</dbReference>
<evidence type="ECO:0000313" key="3">
    <source>
        <dbReference type="Proteomes" id="UP000245702"/>
    </source>
</evidence>
<name>A0ABM9W7C1_9FIRM</name>
<dbReference type="Gene3D" id="1.10.1760.20">
    <property type="match status" value="1"/>
</dbReference>
<organism evidence="2 3">
    <name type="scientific">Sporomusa sphaeroides DSM 2875</name>
    <dbReference type="NCBI Taxonomy" id="1337886"/>
    <lineage>
        <taxon>Bacteria</taxon>
        <taxon>Bacillati</taxon>
        <taxon>Bacillota</taxon>
        <taxon>Negativicutes</taxon>
        <taxon>Selenomonadales</taxon>
        <taxon>Sporomusaceae</taxon>
        <taxon>Sporomusa</taxon>
    </lineage>
</organism>
<feature type="transmembrane region" description="Helical" evidence="1">
    <location>
        <begin position="102"/>
        <end position="131"/>
    </location>
</feature>
<evidence type="ECO:0000313" key="2">
    <source>
        <dbReference type="EMBL" id="CVK21048.1"/>
    </source>
</evidence>
<sequence>MSYTRKLINVAMFIALGVTLPVAFHLAGGTGSVFLPMHIPVLMAGLLLGLKGGLAVGMLTPFISSLTTGMPPLMPMLPIMVVELGVYGTAGGYLYRQCKLPLVWSLVGAMLAGRLAAAAVVAGLAAVLAVTLEPLPFIIGAVSTGLPGIVIQLLFVPLLVRKLEAVPGAFRRVKVHE</sequence>
<dbReference type="InterPro" id="IPR024529">
    <property type="entry name" value="ECF_trnsprt_substrate-spec"/>
</dbReference>
<gene>
    <name evidence="2" type="ORF">SSPH_03725</name>
</gene>
<feature type="transmembrane region" description="Helical" evidence="1">
    <location>
        <begin position="75"/>
        <end position="95"/>
    </location>
</feature>
<reference evidence="2 3" key="1">
    <citation type="submission" date="2016-01" db="EMBL/GenBank/DDBJ databases">
        <authorList>
            <person name="Brown R."/>
        </authorList>
    </citation>
    <scope>NUCLEOTIDE SEQUENCE [LARGE SCALE GENOMIC DNA]</scope>
    <source>
        <strain evidence="2">Sporomusa sphaeroides DSM 2875</strain>
    </source>
</reference>
<feature type="transmembrane region" description="Helical" evidence="1">
    <location>
        <begin position="39"/>
        <end position="63"/>
    </location>
</feature>
<dbReference type="Pfam" id="PF12822">
    <property type="entry name" value="ECF_trnsprt"/>
    <property type="match status" value="1"/>
</dbReference>
<feature type="transmembrane region" description="Helical" evidence="1">
    <location>
        <begin position="137"/>
        <end position="160"/>
    </location>
</feature>
<dbReference type="RefSeq" id="WP_075757856.1">
    <property type="nucleotide sequence ID" value="NZ_CP146991.1"/>
</dbReference>